<proteinExistence type="predicted"/>
<feature type="transmembrane region" description="Helical" evidence="1">
    <location>
        <begin position="6"/>
        <end position="29"/>
    </location>
</feature>
<keyword evidence="1" id="KW-0812">Transmembrane</keyword>
<keyword evidence="1" id="KW-0472">Membrane</keyword>
<evidence type="ECO:0000313" key="3">
    <source>
        <dbReference type="Proteomes" id="UP000269883"/>
    </source>
</evidence>
<name>A0A2Z6B1Z5_9BACT</name>
<reference evidence="2 3" key="1">
    <citation type="journal article" date="2018" name="Sci. Adv.">
        <title>Multi-heme cytochromes provide a pathway for survival in energy-limited environments.</title>
        <authorList>
            <person name="Deng X."/>
            <person name="Dohmae N."/>
            <person name="Nealson K.H."/>
            <person name="Hashimoto K."/>
            <person name="Okamoto A."/>
        </authorList>
    </citation>
    <scope>NUCLEOTIDE SEQUENCE [LARGE SCALE GENOMIC DNA]</scope>
    <source>
        <strain evidence="2 3">IS5</strain>
    </source>
</reference>
<keyword evidence="1" id="KW-1133">Transmembrane helix</keyword>
<dbReference type="EMBL" id="AP017378">
    <property type="protein sequence ID" value="BBD09537.1"/>
    <property type="molecule type" value="Genomic_DNA"/>
</dbReference>
<accession>A0A2Z6B1Z5</accession>
<dbReference type="AlphaFoldDB" id="A0A2Z6B1Z5"/>
<feature type="transmembrane region" description="Helical" evidence="1">
    <location>
        <begin position="41"/>
        <end position="63"/>
    </location>
</feature>
<sequence length="406" mass="44934">MNMDFSSVFTATNNIFFIVIALCLVFGIMRGEIGRGQLVSSLPGVAISLGILGTFYGIFVGLMGFDEAHISESIPELLRGMKTAFATSLAGMSTSIILKFYYSWSDDKSVKASNDPVTSLRRIEDAIVSCFKSDEEYSLVSQVKLIRQELIDSRRETKQAFKEFADEFSKIASASLVDELQKVVNDFNAMLNELVSESFKELSSAMISLNDWQQQYRISIEENQENLKDSYSKMKQLHDTFENVVDRLVQLDGTFESIDQSLTAISVSGAELDEHTKAIASQNMLLESAIKSVRDMGQEASKVVPEISAKMNKIVNEIQVLQTETNDFVGRTTEELSDGFKQLSTEVQNHTKAIEKSLEEELTKSLNSLAGSLSALSGKFASDYLPLTEKLRDVLSIAEGGNGRMG</sequence>
<dbReference type="SUPFAM" id="SSF58104">
    <property type="entry name" value="Methyl-accepting chemotaxis protein (MCP) signaling domain"/>
    <property type="match status" value="1"/>
</dbReference>
<evidence type="ECO:0008006" key="4">
    <source>
        <dbReference type="Google" id="ProtNLM"/>
    </source>
</evidence>
<protein>
    <recommendedName>
        <fullName evidence="4">MotA/TolQ/ExbB proton channel domain-containing protein</fullName>
    </recommendedName>
</protein>
<dbReference type="RefSeq" id="WP_126380563.1">
    <property type="nucleotide sequence ID" value="NZ_AP017378.1"/>
</dbReference>
<keyword evidence="3" id="KW-1185">Reference proteome</keyword>
<dbReference type="KEGG" id="dfl:DFE_2811"/>
<evidence type="ECO:0000256" key="1">
    <source>
        <dbReference type="SAM" id="Phobius"/>
    </source>
</evidence>
<evidence type="ECO:0000313" key="2">
    <source>
        <dbReference type="EMBL" id="BBD09537.1"/>
    </source>
</evidence>
<organism evidence="2 3">
    <name type="scientific">Desulfovibrio ferrophilus</name>
    <dbReference type="NCBI Taxonomy" id="241368"/>
    <lineage>
        <taxon>Bacteria</taxon>
        <taxon>Pseudomonadati</taxon>
        <taxon>Thermodesulfobacteriota</taxon>
        <taxon>Desulfovibrionia</taxon>
        <taxon>Desulfovibrionales</taxon>
        <taxon>Desulfovibrionaceae</taxon>
        <taxon>Desulfovibrio</taxon>
    </lineage>
</organism>
<dbReference type="Proteomes" id="UP000269883">
    <property type="component" value="Chromosome"/>
</dbReference>
<gene>
    <name evidence="2" type="ORF">DFE_2811</name>
</gene>
<dbReference type="OrthoDB" id="9798009at2"/>